<gene>
    <name evidence="1" type="ORF">ROZALSC1DRAFT_20010</name>
</gene>
<reference evidence="2" key="1">
    <citation type="journal article" date="2018" name="Nat. Microbiol.">
        <title>Leveraging single-cell genomics to expand the fungal tree of life.</title>
        <authorList>
            <person name="Ahrendt S.R."/>
            <person name="Quandt C.A."/>
            <person name="Ciobanu D."/>
            <person name="Clum A."/>
            <person name="Salamov A."/>
            <person name="Andreopoulos B."/>
            <person name="Cheng J.F."/>
            <person name="Woyke T."/>
            <person name="Pelin A."/>
            <person name="Henrissat B."/>
            <person name="Reynolds N.K."/>
            <person name="Benny G.L."/>
            <person name="Smith M.E."/>
            <person name="James T.Y."/>
            <person name="Grigoriev I.V."/>
        </authorList>
    </citation>
    <scope>NUCLEOTIDE SEQUENCE [LARGE SCALE GENOMIC DNA]</scope>
    <source>
        <strain evidence="2">CSF55</strain>
    </source>
</reference>
<dbReference type="AlphaFoldDB" id="A0A4P9YQR6"/>
<organism evidence="1 2">
    <name type="scientific">Rozella allomycis (strain CSF55)</name>
    <dbReference type="NCBI Taxonomy" id="988480"/>
    <lineage>
        <taxon>Eukaryota</taxon>
        <taxon>Fungi</taxon>
        <taxon>Fungi incertae sedis</taxon>
        <taxon>Cryptomycota</taxon>
        <taxon>Cryptomycota incertae sedis</taxon>
        <taxon>Rozella</taxon>
    </lineage>
</organism>
<evidence type="ECO:0000313" key="1">
    <source>
        <dbReference type="EMBL" id="RKP22034.1"/>
    </source>
</evidence>
<dbReference type="Proteomes" id="UP000281549">
    <property type="component" value="Unassembled WGS sequence"/>
</dbReference>
<name>A0A4P9YQR6_ROZAC</name>
<accession>A0A4P9YQR6</accession>
<evidence type="ECO:0000313" key="2">
    <source>
        <dbReference type="Proteomes" id="UP000281549"/>
    </source>
</evidence>
<proteinExistence type="predicted"/>
<sequence length="162" mass="19489">MWDVVMNVMQSNVTMTVSHKNNYRAPYEMSEEDFRSLICEENNPFWIRLMEYIEELKILTINNQLDKWKTFFIDFYSEKAKMHYTVRSSIGGPILHDLYVEGSEIPFFMYEAFSLRDKAVDYRWHINNPRLFSNGDLFVLDFQKVSIRSDKKNRKNGIQLYI</sequence>
<dbReference type="EMBL" id="ML004913">
    <property type="protein sequence ID" value="RKP22034.1"/>
    <property type="molecule type" value="Genomic_DNA"/>
</dbReference>
<protein>
    <submittedName>
        <fullName evidence="1">Uncharacterized protein</fullName>
    </submittedName>
</protein>